<dbReference type="PROSITE" id="PS50969">
    <property type="entry name" value="FCP1"/>
    <property type="match status" value="1"/>
</dbReference>
<proteinExistence type="predicted"/>
<name>A0A3B0ZEG6_9ZZZZ</name>
<evidence type="ECO:0000259" key="1">
    <source>
        <dbReference type="PROSITE" id="PS50969"/>
    </source>
</evidence>
<organism evidence="2">
    <name type="scientific">hydrothermal vent metagenome</name>
    <dbReference type="NCBI Taxonomy" id="652676"/>
    <lineage>
        <taxon>unclassified sequences</taxon>
        <taxon>metagenomes</taxon>
        <taxon>ecological metagenomes</taxon>
    </lineage>
</organism>
<dbReference type="EMBL" id="UOFL01000181">
    <property type="protein sequence ID" value="VAW79764.1"/>
    <property type="molecule type" value="Genomic_DNA"/>
</dbReference>
<reference evidence="2" key="1">
    <citation type="submission" date="2018-06" db="EMBL/GenBank/DDBJ databases">
        <authorList>
            <person name="Zhirakovskaya E."/>
        </authorList>
    </citation>
    <scope>NUCLEOTIDE SEQUENCE</scope>
</reference>
<evidence type="ECO:0000313" key="2">
    <source>
        <dbReference type="EMBL" id="VAW79764.1"/>
    </source>
</evidence>
<dbReference type="SUPFAM" id="SSF56784">
    <property type="entry name" value="HAD-like"/>
    <property type="match status" value="1"/>
</dbReference>
<accession>A0A3B0ZEG6</accession>
<feature type="domain" description="FCP1 homology" evidence="1">
    <location>
        <begin position="1"/>
        <end position="74"/>
    </location>
</feature>
<dbReference type="InterPro" id="IPR023214">
    <property type="entry name" value="HAD_sf"/>
</dbReference>
<dbReference type="Pfam" id="PF03031">
    <property type="entry name" value="NIF"/>
    <property type="match status" value="1"/>
</dbReference>
<dbReference type="InterPro" id="IPR004274">
    <property type="entry name" value="FCP1_dom"/>
</dbReference>
<protein>
    <recommendedName>
        <fullName evidence="1">FCP1 homology domain-containing protein</fullName>
    </recommendedName>
</protein>
<dbReference type="Gene3D" id="3.40.50.1000">
    <property type="entry name" value="HAD superfamily/HAD-like"/>
    <property type="match status" value="1"/>
</dbReference>
<dbReference type="AlphaFoldDB" id="A0A3B0ZEG6"/>
<sequence>MRKLLVLDLYETLIHTTKEWIGYSTQYSIDNIGYVFQRPGLSEFITEIQSTYELACVEIFGRNDVAEKLNQLFK</sequence>
<dbReference type="InterPro" id="IPR036412">
    <property type="entry name" value="HAD-like_sf"/>
</dbReference>
<gene>
    <name evidence="2" type="ORF">MNBD_GAMMA12-6</name>
</gene>